<reference evidence="2 3" key="1">
    <citation type="submission" date="2019-02" db="EMBL/GenBank/DDBJ databases">
        <title>Deep-cultivation of Planctomycetes and their phenomic and genomic characterization uncovers novel biology.</title>
        <authorList>
            <person name="Wiegand S."/>
            <person name="Jogler M."/>
            <person name="Boedeker C."/>
            <person name="Pinto D."/>
            <person name="Vollmers J."/>
            <person name="Rivas-Marin E."/>
            <person name="Kohn T."/>
            <person name="Peeters S.H."/>
            <person name="Heuer A."/>
            <person name="Rast P."/>
            <person name="Oberbeckmann S."/>
            <person name="Bunk B."/>
            <person name="Jeske O."/>
            <person name="Meyerdierks A."/>
            <person name="Storesund J.E."/>
            <person name="Kallscheuer N."/>
            <person name="Luecker S."/>
            <person name="Lage O.M."/>
            <person name="Pohl T."/>
            <person name="Merkel B.J."/>
            <person name="Hornburger P."/>
            <person name="Mueller R.-W."/>
            <person name="Bruemmer F."/>
            <person name="Labrenz M."/>
            <person name="Spormann A.M."/>
            <person name="Op Den Camp H."/>
            <person name="Overmann J."/>
            <person name="Amann R."/>
            <person name="Jetten M.S.M."/>
            <person name="Mascher T."/>
            <person name="Medema M.H."/>
            <person name="Devos D.P."/>
            <person name="Kaster A.-K."/>
            <person name="Ovreas L."/>
            <person name="Rohde M."/>
            <person name="Galperin M.Y."/>
            <person name="Jogler C."/>
        </authorList>
    </citation>
    <scope>NUCLEOTIDE SEQUENCE [LARGE SCALE GENOMIC DNA]</scope>
    <source>
        <strain evidence="2 3">Pla144</strain>
    </source>
</reference>
<evidence type="ECO:0000313" key="2">
    <source>
        <dbReference type="EMBL" id="TWU21273.1"/>
    </source>
</evidence>
<organism evidence="2 3">
    <name type="scientific">Bythopirellula polymerisocia</name>
    <dbReference type="NCBI Taxonomy" id="2528003"/>
    <lineage>
        <taxon>Bacteria</taxon>
        <taxon>Pseudomonadati</taxon>
        <taxon>Planctomycetota</taxon>
        <taxon>Planctomycetia</taxon>
        <taxon>Pirellulales</taxon>
        <taxon>Lacipirellulaceae</taxon>
        <taxon>Bythopirellula</taxon>
    </lineage>
</organism>
<proteinExistence type="predicted"/>
<dbReference type="Proteomes" id="UP000318437">
    <property type="component" value="Unassembled WGS sequence"/>
</dbReference>
<accession>A0A5C6C986</accession>
<evidence type="ECO:0000256" key="1">
    <source>
        <dbReference type="SAM" id="MobiDB-lite"/>
    </source>
</evidence>
<gene>
    <name evidence="2" type="ORF">Pla144_46820</name>
</gene>
<protein>
    <submittedName>
        <fullName evidence="2">YHS domain protein</fullName>
    </submittedName>
</protein>
<keyword evidence="3" id="KW-1185">Reference proteome</keyword>
<feature type="compositionally biased region" description="Polar residues" evidence="1">
    <location>
        <begin position="281"/>
        <end position="290"/>
    </location>
</feature>
<name>A0A5C6C986_9BACT</name>
<feature type="region of interest" description="Disordered" evidence="1">
    <location>
        <begin position="253"/>
        <end position="292"/>
    </location>
</feature>
<dbReference type="AlphaFoldDB" id="A0A5C6C986"/>
<comment type="caution">
    <text evidence="2">The sequence shown here is derived from an EMBL/GenBank/DDBJ whole genome shotgun (WGS) entry which is preliminary data.</text>
</comment>
<sequence length="465" mass="51824">MQLLSLKDRIAIHFCFTAGVLLNLSTLGFSQTSSRPPVQQQSPTNVTRDAVRSEVARVSSISGGEAFRPKNPKNSPTIVVADGFCLVSLRDQRKWIQGNPNIQIIINDKIYLFAGMRERDIFAADPEHYFPVLDGDSIVTFVESGKRISGSLQYGLTYRDRIYFFCSASELAKFQAQPDRFLNADLVDQGHCVVSKVDEQKLVPGLPETVLTLDGLRYFFASALHRKIFASNLQRYVDSTEATHRDLEVRVGSSEGAGLSHGLDKNPKSVSDYSRIEANPKDTSTSNNSLDSEEDTYVRAAVSGYCPVSIRKQGVWVRGKSRYEATFDGKIYHMAGPEELTQFRDNPVEYLPVLGGDSIVSFADQAVRVPGSAYHPLIAGDRLFLFADAVEKQTFKDNPDLYENADIALSGNCIVTLLEEQREEPGLPDFETLFQGLRYRFTSQITMDQFLAEPEIYVGQHSVAQ</sequence>
<dbReference type="EMBL" id="SJPS01000011">
    <property type="protein sequence ID" value="TWU21273.1"/>
    <property type="molecule type" value="Genomic_DNA"/>
</dbReference>
<evidence type="ECO:0000313" key="3">
    <source>
        <dbReference type="Proteomes" id="UP000318437"/>
    </source>
</evidence>